<dbReference type="InterPro" id="IPR006697">
    <property type="entry name" value="RecC"/>
</dbReference>
<keyword evidence="8 10" id="KW-0238">DNA-binding</keyword>
<comment type="function">
    <text evidence="10">A helicase/nuclease that prepares dsDNA breaks (DSB) for recombinational DNA repair. Binds to DSBs and unwinds DNA via a highly rapid and processive ATP-dependent bidirectional helicase activity. Unwinds dsDNA until it encounters a Chi (crossover hotspot instigator) sequence from the 3' direction. Cuts ssDNA a few nucleotides 3' to the Chi site. The properties and activities of the enzyme are changed at Chi. The Chi-altered holoenzyme produces a long 3'-ssDNA overhang and facilitates RecA-binding to the ssDNA for homologous DNA recombination and repair. Holoenzyme degrades any linearized DNA that is unable to undergo homologous recombination. In the holoenzyme this subunit recognizes the wild-type Chi sequence, and when added to isolated RecB increases its ATP-dependent helicase processivity.</text>
</comment>
<name>A0A7S9DZF3_9ALTE</name>
<comment type="subunit">
    <text evidence="10">Heterotrimer of RecB, RecC and RecD. All subunits contribute to DNA-binding.</text>
</comment>
<keyword evidence="1 10" id="KW-0540">Nuclease</keyword>
<dbReference type="EMBL" id="CP064795">
    <property type="protein sequence ID" value="QPG06763.1"/>
    <property type="molecule type" value="Genomic_DNA"/>
</dbReference>
<evidence type="ECO:0000256" key="7">
    <source>
        <dbReference type="ARBA" id="ARBA00022840"/>
    </source>
</evidence>
<keyword evidence="7 10" id="KW-0067">ATP-binding</keyword>
<dbReference type="GO" id="GO:0009338">
    <property type="term" value="C:exodeoxyribonuclease V complex"/>
    <property type="evidence" value="ECO:0007669"/>
    <property type="project" value="InterPro"/>
</dbReference>
<dbReference type="InterPro" id="IPR011335">
    <property type="entry name" value="Restrct_endonuc-II-like"/>
</dbReference>
<dbReference type="InterPro" id="IPR013986">
    <property type="entry name" value="DExx_box_DNA_helicase_dom_sf"/>
</dbReference>
<dbReference type="Gene3D" id="3.40.50.10930">
    <property type="match status" value="1"/>
</dbReference>
<evidence type="ECO:0000256" key="3">
    <source>
        <dbReference type="ARBA" id="ARBA00022763"/>
    </source>
</evidence>
<keyword evidence="5 10" id="KW-0347">Helicase</keyword>
<dbReference type="PANTHER" id="PTHR30591:SF1">
    <property type="entry name" value="RECBCD ENZYME SUBUNIT RECC"/>
    <property type="match status" value="1"/>
</dbReference>
<dbReference type="InterPro" id="IPR027417">
    <property type="entry name" value="P-loop_NTPase"/>
</dbReference>
<protein>
    <recommendedName>
        <fullName evidence="10">RecBCD enzyme subunit RecC</fullName>
    </recommendedName>
    <alternativeName>
        <fullName evidence="10">Exonuclease V subunit RecC</fullName>
        <shortName evidence="10">ExoV subunit RecC</shortName>
    </alternativeName>
    <alternativeName>
        <fullName evidence="10">Helicase/nuclease RecBCD subunit RecC</fullName>
    </alternativeName>
</protein>
<comment type="miscellaneous">
    <text evidence="10">In the RecBCD complex, RecB has a slow 3'-5' helicase, an exonuclease activity and loads RecA onto ssDNA, RecD has a fast 5'-3' helicase activity, while RecC stimulates the ATPase and processivity of the RecB helicase and contributes to recognition of the Chi site.</text>
</comment>
<dbReference type="Pfam" id="PF17946">
    <property type="entry name" value="RecC_C"/>
    <property type="match status" value="1"/>
</dbReference>
<evidence type="ECO:0000256" key="4">
    <source>
        <dbReference type="ARBA" id="ARBA00022801"/>
    </source>
</evidence>
<dbReference type="InterPro" id="IPR041500">
    <property type="entry name" value="RecC_C"/>
</dbReference>
<keyword evidence="13" id="KW-1185">Reference proteome</keyword>
<dbReference type="HAMAP" id="MF_01486">
    <property type="entry name" value="RecC"/>
    <property type="match status" value="1"/>
</dbReference>
<evidence type="ECO:0000256" key="9">
    <source>
        <dbReference type="ARBA" id="ARBA00023204"/>
    </source>
</evidence>
<dbReference type="SUPFAM" id="SSF52540">
    <property type="entry name" value="P-loop containing nucleoside triphosphate hydrolases"/>
    <property type="match status" value="2"/>
</dbReference>
<dbReference type="PANTHER" id="PTHR30591">
    <property type="entry name" value="RECBCD ENZYME SUBUNIT RECC"/>
    <property type="match status" value="1"/>
</dbReference>
<evidence type="ECO:0000256" key="5">
    <source>
        <dbReference type="ARBA" id="ARBA00022806"/>
    </source>
</evidence>
<evidence type="ECO:0000259" key="11">
    <source>
        <dbReference type="Pfam" id="PF17946"/>
    </source>
</evidence>
<dbReference type="Pfam" id="PF04257">
    <property type="entry name" value="Exonuc_V_gamma"/>
    <property type="match status" value="1"/>
</dbReference>
<feature type="domain" description="RecC C-terminal" evidence="11">
    <location>
        <begin position="769"/>
        <end position="1002"/>
    </location>
</feature>
<evidence type="ECO:0000256" key="8">
    <source>
        <dbReference type="ARBA" id="ARBA00023125"/>
    </source>
</evidence>
<reference evidence="12 13" key="1">
    <citation type="submission" date="2020-11" db="EMBL/GenBank/DDBJ databases">
        <title>Complete genome sequence for Salinimonas sp. strain G2-b.</title>
        <authorList>
            <person name="Park S.-J."/>
        </authorList>
    </citation>
    <scope>NUCLEOTIDE SEQUENCE [LARGE SCALE GENOMIC DNA]</scope>
    <source>
        <strain evidence="12 13">G2-b</strain>
    </source>
</reference>
<dbReference type="GO" id="GO:0005524">
    <property type="term" value="F:ATP binding"/>
    <property type="evidence" value="ECO:0007669"/>
    <property type="project" value="UniProtKB-UniRule"/>
</dbReference>
<dbReference type="PIRSF" id="PIRSF000980">
    <property type="entry name" value="RecC"/>
    <property type="match status" value="1"/>
</dbReference>
<evidence type="ECO:0000313" key="13">
    <source>
        <dbReference type="Proteomes" id="UP000595095"/>
    </source>
</evidence>
<dbReference type="KEGG" id="smaa:IT774_06375"/>
<comment type="similarity">
    <text evidence="10">Belongs to the RecC family.</text>
</comment>
<proteinExistence type="inferred from homology"/>
<sequence length="1074" mass="122033">MQAETILVESPGMQHWLNMELAREQGIAMNLSFPLPTRFMWNTARQVLGEDKVPRQSVYRREVLVWRIEKLIQEPEFCALPEAQPVCRYWQHIEDTDEQAVQRLQFATALADVFEQYQLYRPEWLFAWEANTTVLSDSEDERWQAAIWQRLVEEAPLHPARLHQQAVTTLHEQGCDALPARIIVFAINTMAPQLVQFFDALAQHTDIHLFHLNPSVSYWGETKSDRERARLLREQGIAQWQETSQDNPLLGNLGKQGRDLFNLLTELDTFEVSAFDVEAPEASASASTLLNQLQQDILHARPANAGRQSVASDDSITLIKAHSPLREVQALHDYLLYQMQQSPDLAPGDIVVMCPAIEDYAPLIDAVFHRVGTSAPAQSTPPRIVCSIADRSPLDAEPLIAAFLSLLSLPDSRFEVSKIMDYLRLDAMRKKFGLAAEDLDLMQYWLEQAHVHWGLDGQHKRQVTRQVDDSYAFSWYWGLERLLTGMALGDSALIYNNMLSVPHVEGQNSVVLGKLISLVSQLKHYAGELNQARTAQDWHQFLMTMRTDCFEPDNDQLDVWESISKATADLAAHCDEAGYEALLTLRQIKEVLVKRFSSPDAGNHFLTGQVTFCSMLPMRSIPFKVVCILGLNDGEFPRQSQPISIDLMANSSRKIGDRSRRLEDRYLFLEALISARTHLYLSYQANSAQDNSERQPSLVLAEFQQVLTAYSPAAGEPQQLSLHPFSVAGFQRSQPGFEKGWLRLAQAIAVYHEQPIGTFSPLPDPRLPDSISPAEMARALCQPFKYFANQQLGLYLEAAQPGLNDAEPFSANNLTRFQTLSALNEARHEQRDPAQILNQTQLSGDLPTTPLATELLEQWDRASELMMAQVHSQRLIEKAYSWYCGQSQLTTTVWQQDTQQNPPQTLDTHFLVTWHSGAQNTSRLLQQYISMLMANAQGEHVGMLSFYCKWKKGEPELHKATFEPCSPETADHLLNKLAQAFMALHQQPMAWLADVALTLLRKSKEQPLDEWGLRSDAQFEWQKIWEGNSMSAGLKEDTYLQWFFPHGLALADLPLQQYEALFRPLLNQYSEKKL</sequence>
<keyword evidence="6 10" id="KW-0269">Exonuclease</keyword>
<dbReference type="GO" id="GO:0003678">
    <property type="term" value="F:DNA helicase activity"/>
    <property type="evidence" value="ECO:0007669"/>
    <property type="project" value="UniProtKB-UniRule"/>
</dbReference>
<accession>A0A7S9DZF3</accession>
<evidence type="ECO:0000313" key="12">
    <source>
        <dbReference type="EMBL" id="QPG06763.1"/>
    </source>
</evidence>
<evidence type="ECO:0000256" key="10">
    <source>
        <dbReference type="HAMAP-Rule" id="MF_01486"/>
    </source>
</evidence>
<dbReference type="GO" id="GO:0008854">
    <property type="term" value="F:exodeoxyribonuclease V activity"/>
    <property type="evidence" value="ECO:0007669"/>
    <property type="project" value="InterPro"/>
</dbReference>
<dbReference type="Gene3D" id="3.40.50.300">
    <property type="entry name" value="P-loop containing nucleotide triphosphate hydrolases"/>
    <property type="match status" value="2"/>
</dbReference>
<dbReference type="GO" id="GO:0000724">
    <property type="term" value="P:double-strand break repair via homologous recombination"/>
    <property type="evidence" value="ECO:0007669"/>
    <property type="project" value="UniProtKB-UniRule"/>
</dbReference>
<keyword evidence="2 10" id="KW-0547">Nucleotide-binding</keyword>
<evidence type="ECO:0000256" key="2">
    <source>
        <dbReference type="ARBA" id="ARBA00022741"/>
    </source>
</evidence>
<keyword evidence="9 10" id="KW-0234">DNA repair</keyword>
<keyword evidence="3 10" id="KW-0227">DNA damage</keyword>
<evidence type="ECO:0000256" key="6">
    <source>
        <dbReference type="ARBA" id="ARBA00022839"/>
    </source>
</evidence>
<dbReference type="Gene3D" id="1.10.10.160">
    <property type="match status" value="1"/>
</dbReference>
<dbReference type="Proteomes" id="UP000595095">
    <property type="component" value="Chromosome"/>
</dbReference>
<dbReference type="AlphaFoldDB" id="A0A7S9DZF3"/>
<dbReference type="SUPFAM" id="SSF52980">
    <property type="entry name" value="Restriction endonuclease-like"/>
    <property type="match status" value="1"/>
</dbReference>
<keyword evidence="4 10" id="KW-0378">Hydrolase</keyword>
<dbReference type="NCBIfam" id="TIGR01450">
    <property type="entry name" value="recC"/>
    <property type="match status" value="1"/>
</dbReference>
<evidence type="ECO:0000256" key="1">
    <source>
        <dbReference type="ARBA" id="ARBA00022722"/>
    </source>
</evidence>
<dbReference type="Gene3D" id="1.10.10.990">
    <property type="match status" value="1"/>
</dbReference>
<organism evidence="12 13">
    <name type="scientific">Salinimonas marina</name>
    <dbReference type="NCBI Taxonomy" id="2785918"/>
    <lineage>
        <taxon>Bacteria</taxon>
        <taxon>Pseudomonadati</taxon>
        <taxon>Pseudomonadota</taxon>
        <taxon>Gammaproteobacteria</taxon>
        <taxon>Alteromonadales</taxon>
        <taxon>Alteromonadaceae</taxon>
        <taxon>Alteromonas/Salinimonas group</taxon>
        <taxon>Salinimonas</taxon>
    </lineage>
</organism>
<dbReference type="GO" id="GO:0003677">
    <property type="term" value="F:DNA binding"/>
    <property type="evidence" value="ECO:0007669"/>
    <property type="project" value="UniProtKB-UniRule"/>
</dbReference>
<gene>
    <name evidence="10 12" type="primary">recC</name>
    <name evidence="12" type="ORF">IT774_06375</name>
</gene>